<dbReference type="Pfam" id="PF00250">
    <property type="entry name" value="Forkhead"/>
    <property type="match status" value="1"/>
</dbReference>
<evidence type="ECO:0000256" key="5">
    <source>
        <dbReference type="ARBA" id="ARBA00023242"/>
    </source>
</evidence>
<protein>
    <recommendedName>
        <fullName evidence="7">Fork-head domain-containing protein</fullName>
    </recommendedName>
</protein>
<dbReference type="PROSITE" id="PS00658">
    <property type="entry name" value="FORK_HEAD_2"/>
    <property type="match status" value="1"/>
</dbReference>
<reference evidence="9" key="3">
    <citation type="submission" date="2015-06" db="UniProtKB">
        <authorList>
            <consortium name="EnsemblMetazoa"/>
        </authorList>
    </citation>
    <scope>IDENTIFICATION</scope>
</reference>
<dbReference type="InterPro" id="IPR030456">
    <property type="entry name" value="TF_fork_head_CS_2"/>
</dbReference>
<keyword evidence="5 6" id="KW-0539">Nucleus</keyword>
<sequence length="253" mass="29150">MEKGARYSLNFEETQRTIADYPPPPLLARPMPLHPGALSPFHLPLGPLPLMSGCRSPFTHFTLPTGHLHTSNFLQSMLPPATITQPEKVTPKSFESAKMDQMQSINHEVPDVSPMKRTMPLSPMDFPWIYHPYHQDFFRLMRPPYSYSALIAMAIQQSPTRRLTLAAIYRFVSEQFPFYKRSKTGWQNSIRHNLSLNDCFKKVPRADNDPGKGSYWTIDPNCEKMFDNGNFRRKRKTKKDPMATVVNGDDYML</sequence>
<dbReference type="InterPro" id="IPR050211">
    <property type="entry name" value="FOX_domain-containing"/>
</dbReference>
<dbReference type="PANTHER" id="PTHR11829:SF384">
    <property type="entry name" value="FORK-HEAD DOMAIN-CONTAINING PROTEIN"/>
    <property type="match status" value="1"/>
</dbReference>
<dbReference type="SMART" id="SM00339">
    <property type="entry name" value="FH"/>
    <property type="match status" value="1"/>
</dbReference>
<dbReference type="EMBL" id="AMQN01006232">
    <property type="status" value="NOT_ANNOTATED_CDS"/>
    <property type="molecule type" value="Genomic_DNA"/>
</dbReference>
<evidence type="ECO:0000256" key="1">
    <source>
        <dbReference type="ARBA" id="ARBA00004123"/>
    </source>
</evidence>
<dbReference type="Gene3D" id="1.10.10.10">
    <property type="entry name" value="Winged helix-like DNA-binding domain superfamily/Winged helix DNA-binding domain"/>
    <property type="match status" value="1"/>
</dbReference>
<evidence type="ECO:0000259" key="7">
    <source>
        <dbReference type="PROSITE" id="PS50039"/>
    </source>
</evidence>
<dbReference type="PANTHER" id="PTHR11829">
    <property type="entry name" value="FORKHEAD BOX PROTEIN"/>
    <property type="match status" value="1"/>
</dbReference>
<dbReference type="InterPro" id="IPR018122">
    <property type="entry name" value="TF_fork_head_CS_1"/>
</dbReference>
<dbReference type="PRINTS" id="PR00053">
    <property type="entry name" value="FORKHEAD"/>
</dbReference>
<dbReference type="InterPro" id="IPR036388">
    <property type="entry name" value="WH-like_DNA-bd_sf"/>
</dbReference>
<dbReference type="InterPro" id="IPR001766">
    <property type="entry name" value="Fork_head_dom"/>
</dbReference>
<dbReference type="GO" id="GO:0000981">
    <property type="term" value="F:DNA-binding transcription factor activity, RNA polymerase II-specific"/>
    <property type="evidence" value="ECO:0007669"/>
    <property type="project" value="TreeGrafter"/>
</dbReference>
<dbReference type="SUPFAM" id="SSF46785">
    <property type="entry name" value="Winged helix' DNA-binding domain"/>
    <property type="match status" value="1"/>
</dbReference>
<reference evidence="10" key="1">
    <citation type="submission" date="2012-12" db="EMBL/GenBank/DDBJ databases">
        <authorList>
            <person name="Hellsten U."/>
            <person name="Grimwood J."/>
            <person name="Chapman J.A."/>
            <person name="Shapiro H."/>
            <person name="Aerts A."/>
            <person name="Otillar R.P."/>
            <person name="Terry A.Y."/>
            <person name="Boore J.L."/>
            <person name="Simakov O."/>
            <person name="Marletaz F."/>
            <person name="Cho S.-J."/>
            <person name="Edsinger-Gonzales E."/>
            <person name="Havlak P."/>
            <person name="Kuo D.-H."/>
            <person name="Larsson T."/>
            <person name="Lv J."/>
            <person name="Arendt D."/>
            <person name="Savage R."/>
            <person name="Osoegawa K."/>
            <person name="de Jong P."/>
            <person name="Lindberg D.R."/>
            <person name="Seaver E.C."/>
            <person name="Weisblat D.A."/>
            <person name="Putnam N.H."/>
            <person name="Grigoriev I.V."/>
            <person name="Rokhsar D.S."/>
        </authorList>
    </citation>
    <scope>NUCLEOTIDE SEQUENCE</scope>
    <source>
        <strain evidence="10">I ESC-2004</strain>
    </source>
</reference>
<keyword evidence="3 6" id="KW-0238">DNA-binding</keyword>
<evidence type="ECO:0000313" key="8">
    <source>
        <dbReference type="EMBL" id="ELU09837.1"/>
    </source>
</evidence>
<proteinExistence type="predicted"/>
<evidence type="ECO:0000313" key="9">
    <source>
        <dbReference type="EnsemblMetazoa" id="CapteP154409"/>
    </source>
</evidence>
<comment type="subcellular location">
    <subcellularLocation>
        <location evidence="1 6">Nucleus</location>
    </subcellularLocation>
</comment>
<dbReference type="PROSITE" id="PS00657">
    <property type="entry name" value="FORK_HEAD_1"/>
    <property type="match status" value="1"/>
</dbReference>
<dbReference type="GO" id="GO:0009653">
    <property type="term" value="P:anatomical structure morphogenesis"/>
    <property type="evidence" value="ECO:0007669"/>
    <property type="project" value="TreeGrafter"/>
</dbReference>
<keyword evidence="10" id="KW-1185">Reference proteome</keyword>
<reference evidence="8 10" key="2">
    <citation type="journal article" date="2013" name="Nature">
        <title>Insights into bilaterian evolution from three spiralian genomes.</title>
        <authorList>
            <person name="Simakov O."/>
            <person name="Marletaz F."/>
            <person name="Cho S.J."/>
            <person name="Edsinger-Gonzales E."/>
            <person name="Havlak P."/>
            <person name="Hellsten U."/>
            <person name="Kuo D.H."/>
            <person name="Larsson T."/>
            <person name="Lv J."/>
            <person name="Arendt D."/>
            <person name="Savage R."/>
            <person name="Osoegawa K."/>
            <person name="de Jong P."/>
            <person name="Grimwood J."/>
            <person name="Chapman J.A."/>
            <person name="Shapiro H."/>
            <person name="Aerts A."/>
            <person name="Otillar R.P."/>
            <person name="Terry A.Y."/>
            <person name="Boore J.L."/>
            <person name="Grigoriev I.V."/>
            <person name="Lindberg D.R."/>
            <person name="Seaver E.C."/>
            <person name="Weisblat D.A."/>
            <person name="Putnam N.H."/>
            <person name="Rokhsar D.S."/>
        </authorList>
    </citation>
    <scope>NUCLEOTIDE SEQUENCE</scope>
    <source>
        <strain evidence="8 10">I ESC-2004</strain>
    </source>
</reference>
<keyword evidence="4" id="KW-0804">Transcription</keyword>
<dbReference type="STRING" id="283909.R7V0U5"/>
<dbReference type="GO" id="GO:0005634">
    <property type="term" value="C:nucleus"/>
    <property type="evidence" value="ECO:0007669"/>
    <property type="project" value="UniProtKB-SubCell"/>
</dbReference>
<keyword evidence="2" id="KW-0805">Transcription regulation</keyword>
<accession>R7V0U5</accession>
<dbReference type="PROSITE" id="PS50039">
    <property type="entry name" value="FORK_HEAD_3"/>
    <property type="match status" value="1"/>
</dbReference>
<dbReference type="AlphaFoldDB" id="R7V0U5"/>
<dbReference type="OrthoDB" id="5402974at2759"/>
<dbReference type="GO" id="GO:0000978">
    <property type="term" value="F:RNA polymerase II cis-regulatory region sequence-specific DNA binding"/>
    <property type="evidence" value="ECO:0007669"/>
    <property type="project" value="TreeGrafter"/>
</dbReference>
<name>R7V0U5_CAPTE</name>
<evidence type="ECO:0000256" key="6">
    <source>
        <dbReference type="PROSITE-ProRule" id="PRU00089"/>
    </source>
</evidence>
<feature type="domain" description="Fork-head" evidence="7">
    <location>
        <begin position="142"/>
        <end position="236"/>
    </location>
</feature>
<evidence type="ECO:0000256" key="3">
    <source>
        <dbReference type="ARBA" id="ARBA00023125"/>
    </source>
</evidence>
<dbReference type="EnsemblMetazoa" id="CapteT154409">
    <property type="protein sequence ID" value="CapteP154409"/>
    <property type="gene ID" value="CapteG154409"/>
</dbReference>
<evidence type="ECO:0000256" key="2">
    <source>
        <dbReference type="ARBA" id="ARBA00023015"/>
    </source>
</evidence>
<evidence type="ECO:0000313" key="10">
    <source>
        <dbReference type="Proteomes" id="UP000014760"/>
    </source>
</evidence>
<dbReference type="FunFam" id="1.10.10.10:FF:000016">
    <property type="entry name" value="Forkhead box protein I1"/>
    <property type="match status" value="1"/>
</dbReference>
<gene>
    <name evidence="8" type="ORF">CAPTEDRAFT_154409</name>
</gene>
<organism evidence="8">
    <name type="scientific">Capitella teleta</name>
    <name type="common">Polychaete worm</name>
    <dbReference type="NCBI Taxonomy" id="283909"/>
    <lineage>
        <taxon>Eukaryota</taxon>
        <taxon>Metazoa</taxon>
        <taxon>Spiralia</taxon>
        <taxon>Lophotrochozoa</taxon>
        <taxon>Annelida</taxon>
        <taxon>Polychaeta</taxon>
        <taxon>Sedentaria</taxon>
        <taxon>Scolecida</taxon>
        <taxon>Capitellidae</taxon>
        <taxon>Capitella</taxon>
    </lineage>
</organism>
<dbReference type="GO" id="GO:0030154">
    <property type="term" value="P:cell differentiation"/>
    <property type="evidence" value="ECO:0007669"/>
    <property type="project" value="TreeGrafter"/>
</dbReference>
<dbReference type="HOGENOM" id="CLU_1099377_0_0_1"/>
<dbReference type="EMBL" id="KB297895">
    <property type="protein sequence ID" value="ELU09837.1"/>
    <property type="molecule type" value="Genomic_DNA"/>
</dbReference>
<evidence type="ECO:0000256" key="4">
    <source>
        <dbReference type="ARBA" id="ARBA00023163"/>
    </source>
</evidence>
<feature type="DNA-binding region" description="Fork-head" evidence="6">
    <location>
        <begin position="142"/>
        <end position="236"/>
    </location>
</feature>
<dbReference type="InterPro" id="IPR036390">
    <property type="entry name" value="WH_DNA-bd_sf"/>
</dbReference>
<dbReference type="Proteomes" id="UP000014760">
    <property type="component" value="Unassembled WGS sequence"/>
</dbReference>